<dbReference type="GO" id="GO:0044772">
    <property type="term" value="P:mitotic cell cycle phase transition"/>
    <property type="evidence" value="ECO:0007669"/>
    <property type="project" value="InterPro"/>
</dbReference>
<dbReference type="Gene3D" id="1.10.472.10">
    <property type="entry name" value="Cyclin-like"/>
    <property type="match status" value="2"/>
</dbReference>
<dbReference type="CDD" id="cd20507">
    <property type="entry name" value="CYCLIN_CCNB1-like_rpt1"/>
    <property type="match status" value="1"/>
</dbReference>
<feature type="domain" description="Cyclin-like" evidence="6">
    <location>
        <begin position="184"/>
        <end position="269"/>
    </location>
</feature>
<dbReference type="InterPro" id="IPR006671">
    <property type="entry name" value="Cyclin_N"/>
</dbReference>
<feature type="domain" description="Cyclin C-terminal" evidence="7">
    <location>
        <begin position="278"/>
        <end position="394"/>
    </location>
</feature>
<dbReference type="InterPro" id="IPR036915">
    <property type="entry name" value="Cyclin-like_sf"/>
</dbReference>
<reference evidence="8" key="2">
    <citation type="journal article" date="2009" name="Mol. Biol. Rep.">
        <title>Molecular cloning of cyclin B transcript with an unusually long 3' untranslation region and its expression analysis during oogenesis in the Chinese mitten crab, Eriocheir sinensis.</title>
        <authorList>
            <person name="Fang J.J."/>
            <person name="Qiu G.F."/>
        </authorList>
    </citation>
    <scope>NUCLEOTIDE SEQUENCE</scope>
</reference>
<name>B2MV15_ERISI</name>
<dbReference type="Pfam" id="PF02984">
    <property type="entry name" value="Cyclin_C"/>
    <property type="match status" value="1"/>
</dbReference>
<comment type="similarity">
    <text evidence="4">Belongs to the cyclin family.</text>
</comment>
<proteinExistence type="evidence at transcript level"/>
<dbReference type="InterPro" id="IPR004367">
    <property type="entry name" value="Cyclin_C-dom"/>
</dbReference>
<reference evidence="8" key="1">
    <citation type="submission" date="2008-04" db="EMBL/GenBank/DDBJ databases">
        <authorList>
            <person name="Fang J.-J."/>
            <person name="Qiu G.-F."/>
        </authorList>
    </citation>
    <scope>NUCLEOTIDE SEQUENCE</scope>
</reference>
<dbReference type="GO" id="GO:0016538">
    <property type="term" value="F:cyclin-dependent protein serine/threonine kinase regulator activity"/>
    <property type="evidence" value="ECO:0007669"/>
    <property type="project" value="InterPro"/>
</dbReference>
<dbReference type="Pfam" id="PF00134">
    <property type="entry name" value="Cyclin_N"/>
    <property type="match status" value="1"/>
</dbReference>
<dbReference type="InterPro" id="IPR013763">
    <property type="entry name" value="Cyclin-like_dom"/>
</dbReference>
<dbReference type="PANTHER" id="PTHR10177">
    <property type="entry name" value="CYCLINS"/>
    <property type="match status" value="1"/>
</dbReference>
<dbReference type="OrthoDB" id="5590282at2759"/>
<evidence type="ECO:0000256" key="4">
    <source>
        <dbReference type="RuleBase" id="RU000383"/>
    </source>
</evidence>
<dbReference type="FunFam" id="1.10.472.10:FF:000001">
    <property type="entry name" value="G2/mitotic-specific cyclin"/>
    <property type="match status" value="1"/>
</dbReference>
<dbReference type="PIRSF" id="PIRSF001771">
    <property type="entry name" value="Cyclin_A_B_D_E"/>
    <property type="match status" value="1"/>
</dbReference>
<evidence type="ECO:0000256" key="1">
    <source>
        <dbReference type="ARBA" id="ARBA00022618"/>
    </source>
</evidence>
<dbReference type="InterPro" id="IPR039361">
    <property type="entry name" value="Cyclin"/>
</dbReference>
<sequence>MTDQSIGPRKVEAKVYQGPTLHRTALGEMSNSNLPRISLRGSKAMELLKKQTQQPQPPPAPAPDCGDPSQLKGLSRASSLSFKRYNGKENIQPKPVLEKVKEVNKKEEDVVEEMEVEELAVAFSTQRFNVEDIDSQDADNPQLVSEYVCDIYKYLRTLEDNSPVQQQYLEGQIITHKMRAILVDWLVQVHHRFTLMQETLYLTVGTLDRYLQVVRNTPRNMLQLVGVTAMFIACKFEEMYCTDVGDLSLITDKAYTKREILAMEVKMLKALKFNISFPLPLHFLRRNSKAGLVDSRHHTLAKYLMELCLPEYSMCHFKASILAAAALCLTLKLLDGGEWNDTLIYHSSYTEEQLMPVMCKIATIVVKSHHSKQQAVRQKYDSAKLMKISKIPQLKSDLISKLAERSASFS</sequence>
<dbReference type="EMBL" id="EU622123">
    <property type="protein sequence ID" value="ACC77698.1"/>
    <property type="molecule type" value="mRNA"/>
</dbReference>
<keyword evidence="1" id="KW-0132">Cell division</keyword>
<dbReference type="AlphaFoldDB" id="B2MV15"/>
<feature type="domain" description="Cyclin-like" evidence="6">
    <location>
        <begin position="282"/>
        <end position="363"/>
    </location>
</feature>
<evidence type="ECO:0000259" key="7">
    <source>
        <dbReference type="SMART" id="SM01332"/>
    </source>
</evidence>
<protein>
    <submittedName>
        <fullName evidence="8">Ovarian cyclin B</fullName>
    </submittedName>
</protein>
<organism evidence="8">
    <name type="scientific">Eriocheir sinensis</name>
    <name type="common">Chinese mitten crab</name>
    <dbReference type="NCBI Taxonomy" id="95602"/>
    <lineage>
        <taxon>Eukaryota</taxon>
        <taxon>Metazoa</taxon>
        <taxon>Ecdysozoa</taxon>
        <taxon>Arthropoda</taxon>
        <taxon>Crustacea</taxon>
        <taxon>Multicrustacea</taxon>
        <taxon>Malacostraca</taxon>
        <taxon>Eumalacostraca</taxon>
        <taxon>Eucarida</taxon>
        <taxon>Decapoda</taxon>
        <taxon>Pleocyemata</taxon>
        <taxon>Brachyura</taxon>
        <taxon>Eubrachyura</taxon>
        <taxon>Grapsoidea</taxon>
        <taxon>Varunidae</taxon>
        <taxon>Eriocheir</taxon>
    </lineage>
</organism>
<evidence type="ECO:0000259" key="6">
    <source>
        <dbReference type="SMART" id="SM00385"/>
    </source>
</evidence>
<keyword evidence="2 4" id="KW-0195">Cyclin</keyword>
<evidence type="ECO:0000256" key="3">
    <source>
        <dbReference type="ARBA" id="ARBA00023306"/>
    </source>
</evidence>
<dbReference type="InterPro" id="IPR046965">
    <property type="entry name" value="Cyclin_A/B-like"/>
</dbReference>
<evidence type="ECO:0000256" key="5">
    <source>
        <dbReference type="SAM" id="MobiDB-lite"/>
    </source>
</evidence>
<dbReference type="SMART" id="SM01332">
    <property type="entry name" value="Cyclin_C"/>
    <property type="match status" value="1"/>
</dbReference>
<dbReference type="SUPFAM" id="SSF47954">
    <property type="entry name" value="Cyclin-like"/>
    <property type="match status" value="2"/>
</dbReference>
<dbReference type="GO" id="GO:0051301">
    <property type="term" value="P:cell division"/>
    <property type="evidence" value="ECO:0007669"/>
    <property type="project" value="UniProtKB-KW"/>
</dbReference>
<dbReference type="CDD" id="cd20509">
    <property type="entry name" value="CYCLIN_CCNB1-like_rpt2"/>
    <property type="match status" value="1"/>
</dbReference>
<dbReference type="SMART" id="SM00385">
    <property type="entry name" value="CYCLIN"/>
    <property type="match status" value="2"/>
</dbReference>
<feature type="region of interest" description="Disordered" evidence="5">
    <location>
        <begin position="23"/>
        <end position="73"/>
    </location>
</feature>
<evidence type="ECO:0000313" key="8">
    <source>
        <dbReference type="EMBL" id="ACC77698.1"/>
    </source>
</evidence>
<keyword evidence="3" id="KW-0131">Cell cycle</keyword>
<evidence type="ECO:0000256" key="2">
    <source>
        <dbReference type="ARBA" id="ARBA00023127"/>
    </source>
</evidence>
<accession>B2MV15</accession>